<proteinExistence type="predicted"/>
<dbReference type="EMBL" id="BARV01008790">
    <property type="protein sequence ID" value="GAI08256.1"/>
    <property type="molecule type" value="Genomic_DNA"/>
</dbReference>
<dbReference type="AlphaFoldDB" id="X1LR14"/>
<accession>X1LR14</accession>
<name>X1LR14_9ZZZZ</name>
<sequence>GEGYVITSTQTVIIENSGKQVSIDDVRYDVENAELFANKVILKYRGGRVLGSETGLQASEWFSPPGI</sequence>
<gene>
    <name evidence="1" type="ORF">S06H3_17563</name>
</gene>
<protein>
    <submittedName>
        <fullName evidence="1">Uncharacterized protein</fullName>
    </submittedName>
</protein>
<organism evidence="1">
    <name type="scientific">marine sediment metagenome</name>
    <dbReference type="NCBI Taxonomy" id="412755"/>
    <lineage>
        <taxon>unclassified sequences</taxon>
        <taxon>metagenomes</taxon>
        <taxon>ecological metagenomes</taxon>
    </lineage>
</organism>
<evidence type="ECO:0000313" key="1">
    <source>
        <dbReference type="EMBL" id="GAI08256.1"/>
    </source>
</evidence>
<comment type="caution">
    <text evidence="1">The sequence shown here is derived from an EMBL/GenBank/DDBJ whole genome shotgun (WGS) entry which is preliminary data.</text>
</comment>
<reference evidence="1" key="1">
    <citation type="journal article" date="2014" name="Front. Microbiol.">
        <title>High frequency of phylogenetically diverse reductive dehalogenase-homologous genes in deep subseafloor sedimentary metagenomes.</title>
        <authorList>
            <person name="Kawai M."/>
            <person name="Futagami T."/>
            <person name="Toyoda A."/>
            <person name="Takaki Y."/>
            <person name="Nishi S."/>
            <person name="Hori S."/>
            <person name="Arai W."/>
            <person name="Tsubouchi T."/>
            <person name="Morono Y."/>
            <person name="Uchiyama I."/>
            <person name="Ito T."/>
            <person name="Fujiyama A."/>
            <person name="Inagaki F."/>
            <person name="Takami H."/>
        </authorList>
    </citation>
    <scope>NUCLEOTIDE SEQUENCE</scope>
    <source>
        <strain evidence="1">Expedition CK06-06</strain>
    </source>
</reference>
<feature type="non-terminal residue" evidence="1">
    <location>
        <position position="1"/>
    </location>
</feature>